<dbReference type="AlphaFoldDB" id="A0A1I7T0K3"/>
<sequence>MKYPWEMCAKRKEKQVQLFGVNHKYHGELDELLKKHIWKSKDKKKKKKEMLIIRKKTTEGEEGEPTISLITYLTLYCQKLNVISAIPEME</sequence>
<name>A0A1I7T0K3_9PELO</name>
<organism evidence="1 2">
    <name type="scientific">Caenorhabditis tropicalis</name>
    <dbReference type="NCBI Taxonomy" id="1561998"/>
    <lineage>
        <taxon>Eukaryota</taxon>
        <taxon>Metazoa</taxon>
        <taxon>Ecdysozoa</taxon>
        <taxon>Nematoda</taxon>
        <taxon>Chromadorea</taxon>
        <taxon>Rhabditida</taxon>
        <taxon>Rhabditina</taxon>
        <taxon>Rhabditomorpha</taxon>
        <taxon>Rhabditoidea</taxon>
        <taxon>Rhabditidae</taxon>
        <taxon>Peloderinae</taxon>
        <taxon>Caenorhabditis</taxon>
    </lineage>
</organism>
<reference evidence="2" key="1">
    <citation type="submission" date="2016-11" db="UniProtKB">
        <authorList>
            <consortium name="WormBaseParasite"/>
        </authorList>
    </citation>
    <scope>IDENTIFICATION</scope>
</reference>
<dbReference type="WBParaSite" id="Csp11.Scaffold448.g1257.t1">
    <property type="protein sequence ID" value="Csp11.Scaffold448.g1257.t1"/>
    <property type="gene ID" value="Csp11.Scaffold448.g1257"/>
</dbReference>
<accession>A0A1I7T0K3</accession>
<evidence type="ECO:0000313" key="1">
    <source>
        <dbReference type="Proteomes" id="UP000095282"/>
    </source>
</evidence>
<protein>
    <submittedName>
        <fullName evidence="2">60S ribosomal protein L7a</fullName>
    </submittedName>
</protein>
<dbReference type="Proteomes" id="UP000095282">
    <property type="component" value="Unplaced"/>
</dbReference>
<keyword evidence="1" id="KW-1185">Reference proteome</keyword>
<evidence type="ECO:0000313" key="2">
    <source>
        <dbReference type="WBParaSite" id="Csp11.Scaffold448.g1257.t1"/>
    </source>
</evidence>
<proteinExistence type="predicted"/>